<dbReference type="InterPro" id="IPR006385">
    <property type="entry name" value="HAD_hydro_SerB1"/>
</dbReference>
<proteinExistence type="predicted"/>
<dbReference type="Gene3D" id="3.40.50.1000">
    <property type="entry name" value="HAD superfamily/HAD-like"/>
    <property type="match status" value="1"/>
</dbReference>
<dbReference type="InterPro" id="IPR023214">
    <property type="entry name" value="HAD_sf"/>
</dbReference>
<reference evidence="1 2" key="1">
    <citation type="submission" date="2019-09" db="EMBL/GenBank/DDBJ databases">
        <title>Whole genome shotgun sequencing (WGS) of Ellagibacter isourolithinifaciens DSM 104140(T) and Adlercreutzia muris DSM 29508(T).</title>
        <authorList>
            <person name="Stoll D.A."/>
            <person name="Danylec N."/>
            <person name="Huch M."/>
        </authorList>
    </citation>
    <scope>NUCLEOTIDE SEQUENCE [LARGE SCALE GENOMIC DNA]</scope>
    <source>
        <strain evidence="1 2">DSM 104140</strain>
    </source>
</reference>
<name>A0A6N6NPS6_9ACTN</name>
<dbReference type="Pfam" id="PF12710">
    <property type="entry name" value="HAD"/>
    <property type="match status" value="1"/>
</dbReference>
<keyword evidence="2" id="KW-1185">Reference proteome</keyword>
<evidence type="ECO:0000313" key="2">
    <source>
        <dbReference type="Proteomes" id="UP000468668"/>
    </source>
</evidence>
<dbReference type="NCBIfam" id="TIGR01490">
    <property type="entry name" value="HAD-SF-IB-hyp1"/>
    <property type="match status" value="1"/>
</dbReference>
<keyword evidence="1" id="KW-0378">Hydrolase</keyword>
<sequence>MQEDGLVHIAAFDFDGTCISGNSPVLLVRRLMKLGMLEKSVLARIMLWGIAYKLRLPQNESWVRGLVFRAFAGKPVSHVDAFLRDFYDSDVASLFRERATAELLSQKEQGRVVILVSATFEPIVSRAMEFHPIDFQISTRMRAAKDGTYTCEVEGLPVEGDQKIVRLREFADERFGAGRWVLDAAYGDHHSDRTLLGAARNPVAVTPDRPLARTAKSEGWCIAEW</sequence>
<dbReference type="InterPro" id="IPR036412">
    <property type="entry name" value="HAD-like_sf"/>
</dbReference>
<dbReference type="AlphaFoldDB" id="A0A6N6NPS6"/>
<organism evidence="1 2">
    <name type="scientific">Ellagibacter isourolithinifaciens</name>
    <dbReference type="NCBI Taxonomy" id="2137581"/>
    <lineage>
        <taxon>Bacteria</taxon>
        <taxon>Bacillati</taxon>
        <taxon>Actinomycetota</taxon>
        <taxon>Coriobacteriia</taxon>
        <taxon>Eggerthellales</taxon>
        <taxon>Eggerthellaceae</taxon>
        <taxon>Ellagibacter</taxon>
    </lineage>
</organism>
<dbReference type="EMBL" id="WAJR01000001">
    <property type="protein sequence ID" value="KAB1643022.1"/>
    <property type="molecule type" value="Genomic_DNA"/>
</dbReference>
<dbReference type="OrthoDB" id="25607at2"/>
<gene>
    <name evidence="1" type="ORF">F8C90_00080</name>
</gene>
<dbReference type="Proteomes" id="UP000468668">
    <property type="component" value="Unassembled WGS sequence"/>
</dbReference>
<protein>
    <submittedName>
        <fullName evidence="1">HAD-IB family hydrolase</fullName>
    </submittedName>
</protein>
<dbReference type="SUPFAM" id="SSF56784">
    <property type="entry name" value="HAD-like"/>
    <property type="match status" value="1"/>
</dbReference>
<dbReference type="Gene3D" id="1.20.1440.100">
    <property type="entry name" value="SG protein - dephosphorylation function"/>
    <property type="match status" value="1"/>
</dbReference>
<dbReference type="GO" id="GO:0016787">
    <property type="term" value="F:hydrolase activity"/>
    <property type="evidence" value="ECO:0007669"/>
    <property type="project" value="UniProtKB-KW"/>
</dbReference>
<accession>A0A6N6NPS6</accession>
<comment type="caution">
    <text evidence="1">The sequence shown here is derived from an EMBL/GenBank/DDBJ whole genome shotgun (WGS) entry which is preliminary data.</text>
</comment>
<evidence type="ECO:0000313" key="1">
    <source>
        <dbReference type="EMBL" id="KAB1643022.1"/>
    </source>
</evidence>